<sequence>MRWKLQVSRGQDLFDVGDTEGSCYGSHGLYVSATMSFETPYMAMRFDVLLDLLIDHFLVSTPFGESIVAKRVYRNYHVFLSHRVSHVDLVELEITQIVKFQFPNETVLEWKVGNFMSKGRFVSCFKARRMISKGCIYHLVRVRDTNSKTPTLESIPIVNEFPEVFPDDLLGVPLGREIDFGIDLLLDTQPISVPPYCMASLKLKELKDFLDKGFIRSSIPPWGAPILFIHKKDGFLRMCID</sequence>
<dbReference type="SUPFAM" id="SSF56672">
    <property type="entry name" value="DNA/RNA polymerases"/>
    <property type="match status" value="1"/>
</dbReference>
<reference evidence="1" key="1">
    <citation type="submission" date="2023-08" db="EMBL/GenBank/DDBJ databases">
        <title>A de novo genome assembly of Solanum verrucosum Schlechtendal, a Mexican diploid species geographically isolated from the other diploid A-genome species in potato relatives.</title>
        <authorList>
            <person name="Hosaka K."/>
        </authorList>
    </citation>
    <scope>NUCLEOTIDE SEQUENCE</scope>
    <source>
        <tissue evidence="1">Young leaves</tissue>
    </source>
</reference>
<dbReference type="Proteomes" id="UP001234989">
    <property type="component" value="Chromosome 11"/>
</dbReference>
<protein>
    <recommendedName>
        <fullName evidence="3">DNA/RNA polymerases superfamily protein</fullName>
    </recommendedName>
</protein>
<proteinExistence type="predicted"/>
<organism evidence="1 2">
    <name type="scientific">Solanum verrucosum</name>
    <dbReference type="NCBI Taxonomy" id="315347"/>
    <lineage>
        <taxon>Eukaryota</taxon>
        <taxon>Viridiplantae</taxon>
        <taxon>Streptophyta</taxon>
        <taxon>Embryophyta</taxon>
        <taxon>Tracheophyta</taxon>
        <taxon>Spermatophyta</taxon>
        <taxon>Magnoliopsida</taxon>
        <taxon>eudicotyledons</taxon>
        <taxon>Gunneridae</taxon>
        <taxon>Pentapetalae</taxon>
        <taxon>asterids</taxon>
        <taxon>lamiids</taxon>
        <taxon>Solanales</taxon>
        <taxon>Solanaceae</taxon>
        <taxon>Solanoideae</taxon>
        <taxon>Solaneae</taxon>
        <taxon>Solanum</taxon>
    </lineage>
</organism>
<dbReference type="PANTHER" id="PTHR15503:SF45">
    <property type="entry name" value="RNA-DIRECTED DNA POLYMERASE HOMOLOG"/>
    <property type="match status" value="1"/>
</dbReference>
<evidence type="ECO:0000313" key="1">
    <source>
        <dbReference type="EMBL" id="WMV55140.1"/>
    </source>
</evidence>
<dbReference type="PANTHER" id="PTHR15503">
    <property type="entry name" value="LDOC1 RELATED"/>
    <property type="match status" value="1"/>
</dbReference>
<evidence type="ECO:0008006" key="3">
    <source>
        <dbReference type="Google" id="ProtNLM"/>
    </source>
</evidence>
<gene>
    <name evidence="1" type="ORF">MTR67_048525</name>
</gene>
<name>A0AAF0UZS0_SOLVR</name>
<keyword evidence="2" id="KW-1185">Reference proteome</keyword>
<dbReference type="InterPro" id="IPR032567">
    <property type="entry name" value="RTL1-rel"/>
</dbReference>
<accession>A0AAF0UZS0</accession>
<dbReference type="AlphaFoldDB" id="A0AAF0UZS0"/>
<dbReference type="Gene3D" id="3.10.10.10">
    <property type="entry name" value="HIV Type 1 Reverse Transcriptase, subunit A, domain 1"/>
    <property type="match status" value="1"/>
</dbReference>
<dbReference type="EMBL" id="CP133622">
    <property type="protein sequence ID" value="WMV55140.1"/>
    <property type="molecule type" value="Genomic_DNA"/>
</dbReference>
<evidence type="ECO:0000313" key="2">
    <source>
        <dbReference type="Proteomes" id="UP001234989"/>
    </source>
</evidence>
<dbReference type="InterPro" id="IPR043502">
    <property type="entry name" value="DNA/RNA_pol_sf"/>
</dbReference>